<protein>
    <recommendedName>
        <fullName evidence="4">Lipoprotein</fullName>
    </recommendedName>
</protein>
<evidence type="ECO:0000313" key="2">
    <source>
        <dbReference type="EMBL" id="MDN4463449.1"/>
    </source>
</evidence>
<evidence type="ECO:0000313" key="3">
    <source>
        <dbReference type="Proteomes" id="UP001172731"/>
    </source>
</evidence>
<proteinExistence type="predicted"/>
<sequence>MMTRWTGTLLLALVTGALLTGCAPDASEPTPTPSFSSDEEAFAAAEATYRAYVDALNQVDLSDPATFEPVYAWTTGDLNASDRTNYSRWHAEGYRILGDASILSLSPAPAGVSPGAAVSLATCYDVSGVDVLDASGASLVDESRPDVQSLEIQFVEDTETTTGLAIESIGPATGETPCSN</sequence>
<accession>A0ABT8FQ50</accession>
<feature type="signal peptide" evidence="1">
    <location>
        <begin position="1"/>
        <end position="26"/>
    </location>
</feature>
<comment type="caution">
    <text evidence="2">The sequence shown here is derived from an EMBL/GenBank/DDBJ whole genome shotgun (WGS) entry which is preliminary data.</text>
</comment>
<organism evidence="2 3">
    <name type="scientific">Microbacterium aurantiacum</name>
    <dbReference type="NCBI Taxonomy" id="162393"/>
    <lineage>
        <taxon>Bacteria</taxon>
        <taxon>Bacillati</taxon>
        <taxon>Actinomycetota</taxon>
        <taxon>Actinomycetes</taxon>
        <taxon>Micrococcales</taxon>
        <taxon>Microbacteriaceae</taxon>
        <taxon>Microbacterium</taxon>
    </lineage>
</organism>
<evidence type="ECO:0000256" key="1">
    <source>
        <dbReference type="SAM" id="SignalP"/>
    </source>
</evidence>
<evidence type="ECO:0008006" key="4">
    <source>
        <dbReference type="Google" id="ProtNLM"/>
    </source>
</evidence>
<dbReference type="Proteomes" id="UP001172731">
    <property type="component" value="Unassembled WGS sequence"/>
</dbReference>
<keyword evidence="1" id="KW-0732">Signal</keyword>
<dbReference type="EMBL" id="JAHWXI010000002">
    <property type="protein sequence ID" value="MDN4463449.1"/>
    <property type="molecule type" value="Genomic_DNA"/>
</dbReference>
<name>A0ABT8FQ50_9MICO</name>
<feature type="chain" id="PRO_5046391109" description="Lipoprotein" evidence="1">
    <location>
        <begin position="27"/>
        <end position="180"/>
    </location>
</feature>
<gene>
    <name evidence="2" type="ORF">KZC48_03400</name>
</gene>
<dbReference type="PROSITE" id="PS51257">
    <property type="entry name" value="PROKAR_LIPOPROTEIN"/>
    <property type="match status" value="1"/>
</dbReference>
<keyword evidence="3" id="KW-1185">Reference proteome</keyword>
<reference evidence="2" key="1">
    <citation type="submission" date="2021-06" db="EMBL/GenBank/DDBJ databases">
        <title>Genome-based taxonomic framework of Microbacterium strains isolated from marine environment, the description of four new species and reclassification of four preexisting species.</title>
        <authorList>
            <person name="Lee S.D."/>
            <person name="Kim S.-M."/>
            <person name="Byeon Y.-S."/>
            <person name="Yang H.L."/>
            <person name="Kim I.S."/>
        </authorList>
    </citation>
    <scope>NUCLEOTIDE SEQUENCE</scope>
    <source>
        <strain evidence="2">KACC 20510</strain>
    </source>
</reference>